<dbReference type="Proteomes" id="UP001148737">
    <property type="component" value="Unassembled WGS sequence"/>
</dbReference>
<reference evidence="1" key="1">
    <citation type="submission" date="2022-07" db="EMBL/GenBank/DDBJ databases">
        <title>Genome Sequence of Lecanicillium saksenae.</title>
        <authorList>
            <person name="Buettner E."/>
        </authorList>
    </citation>
    <scope>NUCLEOTIDE SEQUENCE</scope>
    <source>
        <strain evidence="1">VT-O1</strain>
    </source>
</reference>
<name>A0ACC1R1J8_9HYPO</name>
<proteinExistence type="predicted"/>
<dbReference type="EMBL" id="JANAKD010000216">
    <property type="protein sequence ID" value="KAJ3496143.1"/>
    <property type="molecule type" value="Genomic_DNA"/>
</dbReference>
<gene>
    <name evidence="1" type="ORF">NLG97_g2866</name>
</gene>
<evidence type="ECO:0000313" key="1">
    <source>
        <dbReference type="EMBL" id="KAJ3496143.1"/>
    </source>
</evidence>
<sequence length="358" mass="41024">MRLGDIVQDMRRRGNKPSHTARCKAAEPSTAAQRYFFKPGGPFDDHRLFFLLLLLSSQSTTSRPPATVRTIARVVLVVLDNVSHTARHVASLWRRPIRRHHPRLRDGAHHRPPKAQEQPDEPRRPPRSPRRPHLAKHHAPEEVGQLLGPERPPRALTAAAAAGPAHDRDDWSNDSFSDDDLHDDEELGLTAEDRARKQKQRRKLTRLDQRIAREKTTLSIDEQKEADKSVMRRLMINGGLILLWYLFSLSISLYNKWMFDKDRLNFAFPLFTTAMHMLVQFSLASLVLYFFPSFRPYHKHTSDLGRSRHETEPNSSRMSKLYYLTRIGPCGAATSLDIGLGNMSLKSITLTFYSTSAR</sequence>
<organism evidence="1 2">
    <name type="scientific">Lecanicillium saksenae</name>
    <dbReference type="NCBI Taxonomy" id="468837"/>
    <lineage>
        <taxon>Eukaryota</taxon>
        <taxon>Fungi</taxon>
        <taxon>Dikarya</taxon>
        <taxon>Ascomycota</taxon>
        <taxon>Pezizomycotina</taxon>
        <taxon>Sordariomycetes</taxon>
        <taxon>Hypocreomycetidae</taxon>
        <taxon>Hypocreales</taxon>
        <taxon>Cordycipitaceae</taxon>
        <taxon>Lecanicillium</taxon>
    </lineage>
</organism>
<evidence type="ECO:0000313" key="2">
    <source>
        <dbReference type="Proteomes" id="UP001148737"/>
    </source>
</evidence>
<accession>A0ACC1R1J8</accession>
<protein>
    <submittedName>
        <fullName evidence="1">Uncharacterized protein</fullName>
    </submittedName>
</protein>
<comment type="caution">
    <text evidence="1">The sequence shown here is derived from an EMBL/GenBank/DDBJ whole genome shotgun (WGS) entry which is preliminary data.</text>
</comment>
<keyword evidence="2" id="KW-1185">Reference proteome</keyword>